<proteinExistence type="predicted"/>
<dbReference type="EMBL" id="CP058214">
    <property type="protein sequence ID" value="QPC43654.1"/>
    <property type="molecule type" value="Genomic_DNA"/>
</dbReference>
<dbReference type="RefSeq" id="WP_213161017.1">
    <property type="nucleotide sequence ID" value="NZ_CP058214.1"/>
</dbReference>
<dbReference type="Gene3D" id="2.40.128.270">
    <property type="match status" value="1"/>
</dbReference>
<feature type="domain" description="DUF306" evidence="2">
    <location>
        <begin position="24"/>
        <end position="126"/>
    </location>
</feature>
<evidence type="ECO:0000259" key="2">
    <source>
        <dbReference type="Pfam" id="PF03724"/>
    </source>
</evidence>
<name>A0A7S8C5M8_9HYPH</name>
<dbReference type="InterPro" id="IPR053147">
    <property type="entry name" value="Hsp_HslJ-like"/>
</dbReference>
<evidence type="ECO:0000313" key="4">
    <source>
        <dbReference type="Proteomes" id="UP000593594"/>
    </source>
</evidence>
<dbReference type="PANTHER" id="PTHR35535">
    <property type="entry name" value="HEAT SHOCK PROTEIN HSLJ"/>
    <property type="match status" value="1"/>
</dbReference>
<dbReference type="Pfam" id="PF03724">
    <property type="entry name" value="META"/>
    <property type="match status" value="1"/>
</dbReference>
<keyword evidence="4" id="KW-1185">Reference proteome</keyword>
<dbReference type="Proteomes" id="UP000593594">
    <property type="component" value="Chromosome"/>
</dbReference>
<sequence>MRLLPIVLALIVSGAVVAQAAEPEGTWIVEDIRGGGVIDSLRTTLEIAPDGKVSGHGGCNGFGGSAEIDGNAIRFGPMFSTKMACAPAIMDQEQTFHDALADVTAWQIEETGHLVLLDGNGETLIRLIGE</sequence>
<dbReference type="InterPro" id="IPR005184">
    <property type="entry name" value="DUF306_Meta_HslJ"/>
</dbReference>
<keyword evidence="1" id="KW-0732">Signal</keyword>
<dbReference type="InterPro" id="IPR038670">
    <property type="entry name" value="HslJ-like_sf"/>
</dbReference>
<evidence type="ECO:0000313" key="3">
    <source>
        <dbReference type="EMBL" id="QPC43654.1"/>
    </source>
</evidence>
<dbReference type="KEGG" id="kmn:HW532_13735"/>
<feature type="signal peptide" evidence="1">
    <location>
        <begin position="1"/>
        <end position="20"/>
    </location>
</feature>
<gene>
    <name evidence="3" type="ORF">HW532_13735</name>
</gene>
<feature type="chain" id="PRO_5033014038" evidence="1">
    <location>
        <begin position="21"/>
        <end position="130"/>
    </location>
</feature>
<evidence type="ECO:0000256" key="1">
    <source>
        <dbReference type="SAM" id="SignalP"/>
    </source>
</evidence>
<dbReference type="AlphaFoldDB" id="A0A7S8C5M8"/>
<accession>A0A7S8C5M8</accession>
<organism evidence="3 4">
    <name type="scientific">Kaustia mangrovi</name>
    <dbReference type="NCBI Taxonomy" id="2593653"/>
    <lineage>
        <taxon>Bacteria</taxon>
        <taxon>Pseudomonadati</taxon>
        <taxon>Pseudomonadota</taxon>
        <taxon>Alphaproteobacteria</taxon>
        <taxon>Hyphomicrobiales</taxon>
        <taxon>Parvibaculaceae</taxon>
        <taxon>Kaustia</taxon>
    </lineage>
</organism>
<dbReference type="PANTHER" id="PTHR35535:SF1">
    <property type="entry name" value="HEAT SHOCK PROTEIN HSLJ"/>
    <property type="match status" value="1"/>
</dbReference>
<protein>
    <submittedName>
        <fullName evidence="3">META domain-containing protein</fullName>
    </submittedName>
</protein>
<reference evidence="3 4" key="1">
    <citation type="submission" date="2020-06" db="EMBL/GenBank/DDBJ databases">
        <title>Genome sequence of 2 isolates from Red Sea Mangroves.</title>
        <authorList>
            <person name="Sefrji F."/>
            <person name="Michoud G."/>
            <person name="Merlino G."/>
            <person name="Daffonchio D."/>
        </authorList>
    </citation>
    <scope>NUCLEOTIDE SEQUENCE [LARGE SCALE GENOMIC DNA]</scope>
    <source>
        <strain evidence="3 4">R1DC25</strain>
    </source>
</reference>